<feature type="region of interest" description="Disordered" evidence="1">
    <location>
        <begin position="326"/>
        <end position="346"/>
    </location>
</feature>
<feature type="region of interest" description="Disordered" evidence="1">
    <location>
        <begin position="241"/>
        <end position="307"/>
    </location>
</feature>
<evidence type="ECO:0008006" key="4">
    <source>
        <dbReference type="Google" id="ProtNLM"/>
    </source>
</evidence>
<dbReference type="AlphaFoldDB" id="A0AAQ3U3Z7"/>
<sequence>MSDSTASVVNSTVGAMSSSTTASTSSSVLESSSSASASSLAGAAQSVNITSLINIRLDMTSTAYRRWRRLFTVVLGRFNLLHHVDDSPPRPNDPIWIQEDLTVLMWLHATLADDLFDMVNDDNISARGVWTRIADFFLGNRDSRAVQLEQDLHNLEQGDLSATAYCHRLKTLSDALADCGRAVGDRALVHQLIRGLNPKYHVLKQMLPQMPTFPTFIQACDQLIVAENTIATSKTGDTDTALVATNGSTSSGSGSGGNSQRPDNERAPSDSSSRGRGRGGGHGGRGRGRGRGSGRNNNSSNRAQQPNPAVLMQQLAAWLASGSNWRAPWTGATGPGTGQSPPAGQAYNAATQMAPTAPPSFDTTALLQALQAATLPQQNAQSDWFMDTGASGHMTSDPGSSQQDRDHEVQ</sequence>
<accession>A0AAQ3U3Z7</accession>
<feature type="compositionally biased region" description="Basic residues" evidence="1">
    <location>
        <begin position="275"/>
        <end position="292"/>
    </location>
</feature>
<evidence type="ECO:0000313" key="3">
    <source>
        <dbReference type="Proteomes" id="UP001341281"/>
    </source>
</evidence>
<dbReference type="Proteomes" id="UP001341281">
    <property type="component" value="Chromosome 06"/>
</dbReference>
<dbReference type="EMBL" id="CP144750">
    <property type="protein sequence ID" value="WVZ82502.1"/>
    <property type="molecule type" value="Genomic_DNA"/>
</dbReference>
<dbReference type="PANTHER" id="PTHR47481">
    <property type="match status" value="1"/>
</dbReference>
<gene>
    <name evidence="2" type="ORF">U9M48_029756</name>
</gene>
<name>A0AAQ3U3Z7_PASNO</name>
<feature type="region of interest" description="Disordered" evidence="1">
    <location>
        <begin position="380"/>
        <end position="410"/>
    </location>
</feature>
<dbReference type="Pfam" id="PF14223">
    <property type="entry name" value="Retrotran_gag_2"/>
    <property type="match status" value="1"/>
</dbReference>
<reference evidence="2 3" key="1">
    <citation type="submission" date="2024-02" db="EMBL/GenBank/DDBJ databases">
        <title>High-quality chromosome-scale genome assembly of Pensacola bahiagrass (Paspalum notatum Flugge var. saurae).</title>
        <authorList>
            <person name="Vega J.M."/>
            <person name="Podio M."/>
            <person name="Orjuela J."/>
            <person name="Siena L.A."/>
            <person name="Pessino S.C."/>
            <person name="Combes M.C."/>
            <person name="Mariac C."/>
            <person name="Albertini E."/>
            <person name="Pupilli F."/>
            <person name="Ortiz J.P.A."/>
            <person name="Leblanc O."/>
        </authorList>
    </citation>
    <scope>NUCLEOTIDE SEQUENCE [LARGE SCALE GENOMIC DNA]</scope>
    <source>
        <strain evidence="2">R1</strain>
        <tissue evidence="2">Leaf</tissue>
    </source>
</reference>
<evidence type="ECO:0000256" key="1">
    <source>
        <dbReference type="SAM" id="MobiDB-lite"/>
    </source>
</evidence>
<keyword evidence="3" id="KW-1185">Reference proteome</keyword>
<dbReference type="PANTHER" id="PTHR47481:SF41">
    <property type="entry name" value="COPIA-LIKE POLYPROTEIN_RETROTRANSPOSON"/>
    <property type="match status" value="1"/>
</dbReference>
<evidence type="ECO:0000313" key="2">
    <source>
        <dbReference type="EMBL" id="WVZ82502.1"/>
    </source>
</evidence>
<protein>
    <recommendedName>
        <fullName evidence="4">Retrotransposon gag domain-containing protein</fullName>
    </recommendedName>
</protein>
<organism evidence="2 3">
    <name type="scientific">Paspalum notatum var. saurae</name>
    <dbReference type="NCBI Taxonomy" id="547442"/>
    <lineage>
        <taxon>Eukaryota</taxon>
        <taxon>Viridiplantae</taxon>
        <taxon>Streptophyta</taxon>
        <taxon>Embryophyta</taxon>
        <taxon>Tracheophyta</taxon>
        <taxon>Spermatophyta</taxon>
        <taxon>Magnoliopsida</taxon>
        <taxon>Liliopsida</taxon>
        <taxon>Poales</taxon>
        <taxon>Poaceae</taxon>
        <taxon>PACMAD clade</taxon>
        <taxon>Panicoideae</taxon>
        <taxon>Andropogonodae</taxon>
        <taxon>Paspaleae</taxon>
        <taxon>Paspalinae</taxon>
        <taxon>Paspalum</taxon>
    </lineage>
</organism>
<feature type="compositionally biased region" description="Polar residues" evidence="1">
    <location>
        <begin position="393"/>
        <end position="402"/>
    </location>
</feature>
<proteinExistence type="predicted"/>